<sequence>MVNGGINFGLRCLNEGDQKPYNTIGVTQDRTLRAVSKETPAVKLSKQKSQPASQAFNMKMQRISENIQNLINSSLCIHNFEQPTNLLPGLVMQSSKYLRIFQYSLENIASVPSALRKD</sequence>
<organism evidence="1">
    <name type="scientific">Anguilla anguilla</name>
    <name type="common">European freshwater eel</name>
    <name type="synonym">Muraena anguilla</name>
    <dbReference type="NCBI Taxonomy" id="7936"/>
    <lineage>
        <taxon>Eukaryota</taxon>
        <taxon>Metazoa</taxon>
        <taxon>Chordata</taxon>
        <taxon>Craniata</taxon>
        <taxon>Vertebrata</taxon>
        <taxon>Euteleostomi</taxon>
        <taxon>Actinopterygii</taxon>
        <taxon>Neopterygii</taxon>
        <taxon>Teleostei</taxon>
        <taxon>Anguilliformes</taxon>
        <taxon>Anguillidae</taxon>
        <taxon>Anguilla</taxon>
    </lineage>
</organism>
<accession>A0A0E9WZV0</accession>
<evidence type="ECO:0000313" key="1">
    <source>
        <dbReference type="EMBL" id="JAH94963.1"/>
    </source>
</evidence>
<dbReference type="AlphaFoldDB" id="A0A0E9WZV0"/>
<dbReference type="EMBL" id="GBXM01013614">
    <property type="protein sequence ID" value="JAH94963.1"/>
    <property type="molecule type" value="Transcribed_RNA"/>
</dbReference>
<name>A0A0E9WZV0_ANGAN</name>
<reference evidence="1" key="1">
    <citation type="submission" date="2014-11" db="EMBL/GenBank/DDBJ databases">
        <authorList>
            <person name="Amaro Gonzalez C."/>
        </authorList>
    </citation>
    <scope>NUCLEOTIDE SEQUENCE</scope>
</reference>
<proteinExistence type="predicted"/>
<protein>
    <submittedName>
        <fullName evidence="1">Uncharacterized protein</fullName>
    </submittedName>
</protein>
<reference evidence="1" key="2">
    <citation type="journal article" date="2015" name="Fish Shellfish Immunol.">
        <title>Early steps in the European eel (Anguilla anguilla)-Vibrio vulnificus interaction in the gills: Role of the RtxA13 toxin.</title>
        <authorList>
            <person name="Callol A."/>
            <person name="Pajuelo D."/>
            <person name="Ebbesson L."/>
            <person name="Teles M."/>
            <person name="MacKenzie S."/>
            <person name="Amaro C."/>
        </authorList>
    </citation>
    <scope>NUCLEOTIDE SEQUENCE</scope>
</reference>